<evidence type="ECO:0000256" key="1">
    <source>
        <dbReference type="SAM" id="MobiDB-lite"/>
    </source>
</evidence>
<name>A0A6J5LBT3_9CAUD</name>
<organism evidence="2">
    <name type="scientific">uncultured Caudovirales phage</name>
    <dbReference type="NCBI Taxonomy" id="2100421"/>
    <lineage>
        <taxon>Viruses</taxon>
        <taxon>Duplodnaviria</taxon>
        <taxon>Heunggongvirae</taxon>
        <taxon>Uroviricota</taxon>
        <taxon>Caudoviricetes</taxon>
        <taxon>Peduoviridae</taxon>
        <taxon>Maltschvirus</taxon>
        <taxon>Maltschvirus maltsch</taxon>
    </lineage>
</organism>
<feature type="compositionally biased region" description="Polar residues" evidence="1">
    <location>
        <begin position="183"/>
        <end position="194"/>
    </location>
</feature>
<sequence>MNNLSPYTSQNISPDIGYKNYQSSLPDIYVGHPNRIERYSQYESMDADTEVNGAMDILAEFCTQSNLQNNTAFTVHYKEAPTDNEIKIIKEQLQKWYSINKLDRRMFKMVRNTLKYGDQIFIRDPETFELHWVEMNKVIKVIINESAGKEPEQFVIRDLSPNFKNQTATTITASDVYTSNPQMGGTTGSYTQPRTPVGSGGRFTRNQSESAINAEHIVHLSLSEGLDATWPFGTSVLENIFKVFKQKELLEDAIIIYRVQRAPERRVFYLDVGNMPSHLAMSFVERVKNEIHQRRIPSQTGNGANAMDATYNPMSTQEDYFFPQTAEGRGTRVETLPGASNLGEITDLRYFTNKLFRGLRIPSSYLPTGADDGTQSVTDGRVGTALIQEWRFNQYCKRLQKAICSTLDNEFKMFLRWRGFNIDPSLYELRFNEPQNFAQYKQAEIDAVKISGFTQLEQFPYLSKRFVLQRYLGLTEEEMQKNEQLWSEENDKENTGKSTEGLRSVGITPGAIDSDLSTMDTPDLGGDESDELGADLSAPDISGKAEPTIAAPTTP</sequence>
<accession>A0A6J5LBT3</accession>
<feature type="region of interest" description="Disordered" evidence="1">
    <location>
        <begin position="183"/>
        <end position="203"/>
    </location>
</feature>
<evidence type="ECO:0000313" key="2">
    <source>
        <dbReference type="EMBL" id="CAB4130370.1"/>
    </source>
</evidence>
<protein>
    <submittedName>
        <fullName evidence="2">Portal vertex protein</fullName>
    </submittedName>
</protein>
<dbReference type="EMBL" id="LR796237">
    <property type="protein sequence ID" value="CAB4130370.1"/>
    <property type="molecule type" value="Genomic_DNA"/>
</dbReference>
<dbReference type="Pfam" id="PF07230">
    <property type="entry name" value="Portal_T4"/>
    <property type="match status" value="1"/>
</dbReference>
<reference evidence="2" key="1">
    <citation type="submission" date="2020-04" db="EMBL/GenBank/DDBJ databases">
        <authorList>
            <person name="Chiriac C."/>
            <person name="Salcher M."/>
            <person name="Ghai R."/>
            <person name="Kavagutti S V."/>
        </authorList>
    </citation>
    <scope>NUCLEOTIDE SEQUENCE</scope>
</reference>
<dbReference type="InterPro" id="IPR010823">
    <property type="entry name" value="Portal_Gp20"/>
</dbReference>
<proteinExistence type="predicted"/>
<feature type="region of interest" description="Disordered" evidence="1">
    <location>
        <begin position="482"/>
        <end position="555"/>
    </location>
</feature>
<gene>
    <name evidence="2" type="ORF">UFOVP116_420</name>
</gene>